<dbReference type="Proteomes" id="UP000730482">
    <property type="component" value="Unassembled WGS sequence"/>
</dbReference>
<proteinExistence type="predicted"/>
<protein>
    <submittedName>
        <fullName evidence="1">Uncharacterized protein</fullName>
    </submittedName>
</protein>
<dbReference type="EMBL" id="JAAFYZ010000010">
    <property type="protein sequence ID" value="MBS2546204.1"/>
    <property type="molecule type" value="Genomic_DNA"/>
</dbReference>
<name>A0ABS5KII0_9ACTN</name>
<dbReference type="InterPro" id="IPR045677">
    <property type="entry name" value="DUF6197"/>
</dbReference>
<organism evidence="1 2">
    <name type="scientific">Catenulispora pinistramenti</name>
    <dbReference type="NCBI Taxonomy" id="2705254"/>
    <lineage>
        <taxon>Bacteria</taxon>
        <taxon>Bacillati</taxon>
        <taxon>Actinomycetota</taxon>
        <taxon>Actinomycetes</taxon>
        <taxon>Catenulisporales</taxon>
        <taxon>Catenulisporaceae</taxon>
        <taxon>Catenulispora</taxon>
    </lineage>
</organism>
<keyword evidence="2" id="KW-1185">Reference proteome</keyword>
<comment type="caution">
    <text evidence="1">The sequence shown here is derived from an EMBL/GenBank/DDBJ whole genome shotgun (WGS) entry which is preliminary data.</text>
</comment>
<evidence type="ECO:0000313" key="1">
    <source>
        <dbReference type="EMBL" id="MBS2546204.1"/>
    </source>
</evidence>
<dbReference type="Pfam" id="PF19698">
    <property type="entry name" value="DUF6197"/>
    <property type="match status" value="1"/>
</dbReference>
<gene>
    <name evidence="1" type="ORF">KGQ19_04915</name>
</gene>
<dbReference type="RefSeq" id="WP_212007854.1">
    <property type="nucleotide sequence ID" value="NZ_JAAFYZ010000010.1"/>
</dbReference>
<evidence type="ECO:0000313" key="2">
    <source>
        <dbReference type="Proteomes" id="UP000730482"/>
    </source>
</evidence>
<accession>A0ABS5KII0</accession>
<sequence length="132" mass="14661">MADLSAQVDSDLEHAARVILRNGLNQGSLYDYEQADQDKIPLKDCRVCGLGTIHIVISGTPSPNRWSSDRYNAVIDRINDYMWIHHTGYTLPKWNDEPGRTADQVAELLRSAAAWRPTPTEALADTCALVPA</sequence>
<reference evidence="1 2" key="1">
    <citation type="submission" date="2020-02" db="EMBL/GenBank/DDBJ databases">
        <title>Acidophilic actinobacteria isolated from forest soil.</title>
        <authorList>
            <person name="Golinska P."/>
        </authorList>
    </citation>
    <scope>NUCLEOTIDE SEQUENCE [LARGE SCALE GENOMIC DNA]</scope>
    <source>
        <strain evidence="1 2">NL8</strain>
    </source>
</reference>